<dbReference type="Proteomes" id="UP000193100">
    <property type="component" value="Plasmid pSMR5"/>
</dbReference>
<reference evidence="1 2" key="1">
    <citation type="submission" date="2017-04" db="EMBL/GenBank/DDBJ databases">
        <title>Genome Sequence of Marinobacter salarius strain SMR5 Isolated from a culture of the Diatom Skeletonema marinoi.</title>
        <authorList>
            <person name="Topel M."/>
            <person name="Pinder M.I.M."/>
            <person name="Johansson O.N."/>
            <person name="Kourtchenko O."/>
            <person name="Godhe A."/>
            <person name="Clarke A.K."/>
        </authorList>
    </citation>
    <scope>NUCLEOTIDE SEQUENCE [LARGE SCALE GENOMIC DNA]</scope>
    <source>
        <strain evidence="1 2">SMR5</strain>
        <plasmid evidence="2">Plasmid psmr5</plasmid>
    </source>
</reference>
<accession>A0A1W6KFI5</accession>
<proteinExistence type="predicted"/>
<evidence type="ECO:0000313" key="1">
    <source>
        <dbReference type="EMBL" id="ARM86205.1"/>
    </source>
</evidence>
<geneLocation type="plasmid" evidence="2">
    <name>psmr5</name>
</geneLocation>
<dbReference type="EMBL" id="CP020932">
    <property type="protein sequence ID" value="ARM86205.1"/>
    <property type="molecule type" value="Genomic_DNA"/>
</dbReference>
<evidence type="ECO:0000313" key="2">
    <source>
        <dbReference type="Proteomes" id="UP000193100"/>
    </source>
</evidence>
<dbReference type="AlphaFoldDB" id="A0A1W6KFI5"/>
<sequence>MSDELNPVRVMIGGPSGCVGYSQEELRVLRGILAKNRSERTLIVHRAMRIMCQAMINDPQGGYPGSLSDLNIASKSVESGSGEPVISESPTVQAGVQQQNVGDEGDDWLLAASAKDAEGAEKVITTVVGEPEPEGYIERDKGKQIASQFIA</sequence>
<keyword evidence="1" id="KW-0614">Plasmid</keyword>
<name>A0A1W6KFI5_9GAMM</name>
<gene>
    <name evidence="1" type="ORF">MARSALSMR5_04185</name>
</gene>
<protein>
    <submittedName>
        <fullName evidence="1">Uncharacterized protein</fullName>
    </submittedName>
</protein>
<organism evidence="1 2">
    <name type="scientific">Marinobacter salarius</name>
    <dbReference type="NCBI Taxonomy" id="1420917"/>
    <lineage>
        <taxon>Bacteria</taxon>
        <taxon>Pseudomonadati</taxon>
        <taxon>Pseudomonadota</taxon>
        <taxon>Gammaproteobacteria</taxon>
        <taxon>Pseudomonadales</taxon>
        <taxon>Marinobacteraceae</taxon>
        <taxon>Marinobacter</taxon>
    </lineage>
</organism>